<organism evidence="2 3">
    <name type="scientific">Psychromonas ingrahamii (strain DSM 17664 / CCUG 51855 / 37)</name>
    <dbReference type="NCBI Taxonomy" id="357804"/>
    <lineage>
        <taxon>Bacteria</taxon>
        <taxon>Pseudomonadati</taxon>
        <taxon>Pseudomonadota</taxon>
        <taxon>Gammaproteobacteria</taxon>
        <taxon>Alteromonadales</taxon>
        <taxon>Psychromonadaceae</taxon>
        <taxon>Psychromonas</taxon>
    </lineage>
</organism>
<dbReference type="HOGENOM" id="CLU_1947026_0_0_6"/>
<dbReference type="KEGG" id="pin:Ping_0479"/>
<keyword evidence="1" id="KW-0812">Transmembrane</keyword>
<dbReference type="RefSeq" id="WP_011768895.1">
    <property type="nucleotide sequence ID" value="NC_008709.1"/>
</dbReference>
<evidence type="ECO:0000313" key="3">
    <source>
        <dbReference type="Proteomes" id="UP000000639"/>
    </source>
</evidence>
<protein>
    <submittedName>
        <fullName evidence="2">Uncharacterized protein</fullName>
    </submittedName>
</protein>
<feature type="transmembrane region" description="Helical" evidence="1">
    <location>
        <begin position="110"/>
        <end position="127"/>
    </location>
</feature>
<sequence>MKKGQQGFRLTALLIIRAALALLSYKTYTAKVRFSEVVFATSAIKSAAKICRVQKVSAGLCGGLSDADSESDTYGELKSLALIVTGTTFVITALATTLKILTGIQRQVKMVTLLLLRMVFVPLPLFVNT</sequence>
<keyword evidence="1" id="KW-0472">Membrane</keyword>
<gene>
    <name evidence="2" type="ordered locus">Ping_0479</name>
</gene>
<name>A1SS71_PSYIN</name>
<keyword evidence="1" id="KW-1133">Transmembrane helix</keyword>
<proteinExistence type="predicted"/>
<dbReference type="OrthoDB" id="9869830at2"/>
<feature type="transmembrane region" description="Helical" evidence="1">
    <location>
        <begin position="79"/>
        <end position="98"/>
    </location>
</feature>
<evidence type="ECO:0000256" key="1">
    <source>
        <dbReference type="SAM" id="Phobius"/>
    </source>
</evidence>
<accession>A1SS71</accession>
<keyword evidence="3" id="KW-1185">Reference proteome</keyword>
<dbReference type="Proteomes" id="UP000000639">
    <property type="component" value="Chromosome"/>
</dbReference>
<reference evidence="2 3" key="1">
    <citation type="submission" date="2007-01" db="EMBL/GenBank/DDBJ databases">
        <title>Complete sequence of Psychromonas ingrahamii 37.</title>
        <authorList>
            <consortium name="US DOE Joint Genome Institute"/>
            <person name="Copeland A."/>
            <person name="Lucas S."/>
            <person name="Lapidus A."/>
            <person name="Barry K."/>
            <person name="Detter J.C."/>
            <person name="Glavina del Rio T."/>
            <person name="Hammon N."/>
            <person name="Israni S."/>
            <person name="Dalin E."/>
            <person name="Tice H."/>
            <person name="Pitluck S."/>
            <person name="Thompson L.S."/>
            <person name="Brettin T."/>
            <person name="Bruce D."/>
            <person name="Han C."/>
            <person name="Tapia R."/>
            <person name="Schmutz J."/>
            <person name="Larimer F."/>
            <person name="Land M."/>
            <person name="Hauser L."/>
            <person name="Kyrpides N."/>
            <person name="Ivanova N."/>
            <person name="Staley J."/>
            <person name="Richardson P."/>
        </authorList>
    </citation>
    <scope>NUCLEOTIDE SEQUENCE [LARGE SCALE GENOMIC DNA]</scope>
    <source>
        <strain evidence="2 3">37</strain>
    </source>
</reference>
<dbReference type="AlphaFoldDB" id="A1SS71"/>
<dbReference type="EMBL" id="CP000510">
    <property type="protein sequence ID" value="ABM02336.1"/>
    <property type="molecule type" value="Genomic_DNA"/>
</dbReference>
<feature type="transmembrane region" description="Helical" evidence="1">
    <location>
        <begin position="7"/>
        <end position="25"/>
    </location>
</feature>
<evidence type="ECO:0000313" key="2">
    <source>
        <dbReference type="EMBL" id="ABM02336.1"/>
    </source>
</evidence>